<dbReference type="PRINTS" id="PR00738">
    <property type="entry name" value="GLHYDRLASE20"/>
</dbReference>
<dbReference type="Proteomes" id="UP000248584">
    <property type="component" value="Unassembled WGS sequence"/>
</dbReference>
<dbReference type="CDD" id="cd06563">
    <property type="entry name" value="GH20_chitobiase-like"/>
    <property type="match status" value="1"/>
</dbReference>
<dbReference type="Pfam" id="PF13290">
    <property type="entry name" value="CHB_HEX_C_1"/>
    <property type="match status" value="1"/>
</dbReference>
<name>A0ABX5PW67_9FLAO</name>
<dbReference type="InterPro" id="IPR059177">
    <property type="entry name" value="GH29D-like_dom"/>
</dbReference>
<proteinExistence type="inferred from homology"/>
<dbReference type="PANTHER" id="PTHR22600:SF57">
    <property type="entry name" value="BETA-N-ACETYLHEXOSAMINIDASE"/>
    <property type="match status" value="1"/>
</dbReference>
<feature type="chain" id="PRO_5046758503" description="beta-N-acetylhexosaminidase" evidence="6">
    <location>
        <begin position="20"/>
        <end position="762"/>
    </location>
</feature>
<keyword evidence="11" id="KW-1185">Reference proteome</keyword>
<evidence type="ECO:0000259" key="9">
    <source>
        <dbReference type="Pfam" id="PF13290"/>
    </source>
</evidence>
<comment type="similarity">
    <text evidence="2">Belongs to the glycosyl hydrolase 20 family.</text>
</comment>
<dbReference type="EMBL" id="QKZR01000004">
    <property type="protein sequence ID" value="PZX39138.1"/>
    <property type="molecule type" value="Genomic_DNA"/>
</dbReference>
<evidence type="ECO:0000256" key="3">
    <source>
        <dbReference type="ARBA" id="ARBA00012663"/>
    </source>
</evidence>
<feature type="domain" description="GH29D-like beta-sandwich" evidence="9">
    <location>
        <begin position="535"/>
        <end position="591"/>
    </location>
</feature>
<evidence type="ECO:0000313" key="11">
    <source>
        <dbReference type="Proteomes" id="UP000248584"/>
    </source>
</evidence>
<dbReference type="InterPro" id="IPR029018">
    <property type="entry name" value="Hex-like_dom2"/>
</dbReference>
<protein>
    <recommendedName>
        <fullName evidence="3">beta-N-acetylhexosaminidase</fullName>
        <ecNumber evidence="3">3.2.1.52</ecNumber>
    </recommendedName>
</protein>
<dbReference type="Gene3D" id="3.20.20.80">
    <property type="entry name" value="Glycosidases"/>
    <property type="match status" value="1"/>
</dbReference>
<keyword evidence="6" id="KW-0732">Signal</keyword>
<reference evidence="10 11" key="1">
    <citation type="submission" date="2018-06" db="EMBL/GenBank/DDBJ databases">
        <title>Genomic Encyclopedia of Archaeal and Bacterial Type Strains, Phase II (KMG-II): from individual species to whole genera.</title>
        <authorList>
            <person name="Goeker M."/>
        </authorList>
    </citation>
    <scope>NUCLEOTIDE SEQUENCE [LARGE SCALE GENOMIC DNA]</scope>
    <source>
        <strain evidence="10 11">DSM 17205</strain>
    </source>
</reference>
<gene>
    <name evidence="10" type="ORF">LX97_02504</name>
</gene>
<keyword evidence="5" id="KW-0326">Glycosidase</keyword>
<evidence type="ECO:0000256" key="6">
    <source>
        <dbReference type="SAM" id="SignalP"/>
    </source>
</evidence>
<evidence type="ECO:0000256" key="5">
    <source>
        <dbReference type="ARBA" id="ARBA00023295"/>
    </source>
</evidence>
<dbReference type="Gene3D" id="3.30.379.10">
    <property type="entry name" value="Chitobiase/beta-hexosaminidase domain 2-like"/>
    <property type="match status" value="1"/>
</dbReference>
<dbReference type="RefSeq" id="WP_015364228.1">
    <property type="nucleotide sequence ID" value="NZ_QKZR01000004.1"/>
</dbReference>
<evidence type="ECO:0000259" key="7">
    <source>
        <dbReference type="Pfam" id="PF00728"/>
    </source>
</evidence>
<comment type="caution">
    <text evidence="10">The sequence shown here is derived from an EMBL/GenBank/DDBJ whole genome shotgun (WGS) entry which is preliminary data.</text>
</comment>
<dbReference type="PANTHER" id="PTHR22600">
    <property type="entry name" value="BETA-HEXOSAMINIDASE"/>
    <property type="match status" value="1"/>
</dbReference>
<dbReference type="Pfam" id="PF02838">
    <property type="entry name" value="Glyco_hydro_20b"/>
    <property type="match status" value="1"/>
</dbReference>
<feature type="signal peptide" evidence="6">
    <location>
        <begin position="1"/>
        <end position="19"/>
    </location>
</feature>
<dbReference type="Pfam" id="PF00728">
    <property type="entry name" value="Glyco_hydro_20"/>
    <property type="match status" value="1"/>
</dbReference>
<keyword evidence="4" id="KW-0378">Hydrolase</keyword>
<organism evidence="10 11">
    <name type="scientific">Nonlabens dokdonensis</name>
    <dbReference type="NCBI Taxonomy" id="328515"/>
    <lineage>
        <taxon>Bacteria</taxon>
        <taxon>Pseudomonadati</taxon>
        <taxon>Bacteroidota</taxon>
        <taxon>Flavobacteriia</taxon>
        <taxon>Flavobacteriales</taxon>
        <taxon>Flavobacteriaceae</taxon>
        <taxon>Nonlabens</taxon>
    </lineage>
</organism>
<dbReference type="EC" id="3.2.1.52" evidence="3"/>
<comment type="catalytic activity">
    <reaction evidence="1">
        <text>Hydrolysis of terminal non-reducing N-acetyl-D-hexosamine residues in N-acetyl-beta-D-hexosaminides.</text>
        <dbReference type="EC" id="3.2.1.52"/>
    </reaction>
</comment>
<evidence type="ECO:0000256" key="1">
    <source>
        <dbReference type="ARBA" id="ARBA00001231"/>
    </source>
</evidence>
<dbReference type="PROSITE" id="PS51257">
    <property type="entry name" value="PROKAR_LIPOPROTEIN"/>
    <property type="match status" value="1"/>
</dbReference>
<feature type="domain" description="Beta-hexosaminidase bacterial type N-terminal" evidence="8">
    <location>
        <begin position="28"/>
        <end position="150"/>
    </location>
</feature>
<dbReference type="SUPFAM" id="SSF51445">
    <property type="entry name" value="(Trans)glycosidases"/>
    <property type="match status" value="1"/>
</dbReference>
<evidence type="ECO:0000313" key="10">
    <source>
        <dbReference type="EMBL" id="PZX39138.1"/>
    </source>
</evidence>
<evidence type="ECO:0000259" key="8">
    <source>
        <dbReference type="Pfam" id="PF02838"/>
    </source>
</evidence>
<accession>A0ABX5PW67</accession>
<dbReference type="SUPFAM" id="SSF55545">
    <property type="entry name" value="beta-N-acetylhexosaminidase-like domain"/>
    <property type="match status" value="1"/>
</dbReference>
<dbReference type="InterPro" id="IPR025705">
    <property type="entry name" value="Beta_hexosaminidase_sua/sub"/>
</dbReference>
<dbReference type="InterPro" id="IPR017853">
    <property type="entry name" value="GH"/>
</dbReference>
<sequence>MSARFLILCSLILTLFSCAEPQVKLLSPSIIPAPQSLQVNAGHFTINEETTLSNNDDFTASYNFLNNFLEHATDRTWKTEYSETNSIILEYDDSISSKEGYSIESNEHNITIKASTDAGAFYAVQSLLQLMPADHNNTTEIHIPAVTIKDEPRFKYRGMHLDVSRHMYDVDFIKKYINAMAMLKMNNFHWHLTDDQGWRIEIKKYPRLQEVAAYRDSTLLGHYNDTPHQYDGKKYGGFYTQEEVREVIAFAKARHINVIPEIEMPGHAQAAIAAYPELGCTGENVQVAMKWGVFEDIYCPSEETFTFLENVLDEVMELFPSKYIHIGGDEAPKTQWKTSDVAQQVIKENGLKDEHELQSYFIQRMEKYLNSKGRQIIGWDEILEGGLAPNATVMSWRGTNGAVEAAKARHDVIMTPTSHAYFDYYQSENDDEPLAIGGFLPLEKVYNFNPIPKELSDEEAIHVLGVQGNVWTEYMTTSEQVEYMAFPRMLAMSEVAWSVDENKNYDSFINRVEYFHKRLDAMDINYANHLYEIEGTLNEDQAYELSTKTIGKQIRFTTDGSEPDSSSTVYESPFPFTADMTLKAQVFDDDEPLGRLFTQELLYHKGVGATISINKEPHNSYPGSGASGLINGIKGSDSRYGDSEWLGFWGDDIEIEITFKEPVLISEIELRFYNAPGQWIYAPEEFSFYSRFESGVLVADKILFKNEFQSSLVDFKYEFGKYNKGYKSRNVKFIIPNYGIIPDGNQGAGNKAWTFIDEIIIK</sequence>
<evidence type="ECO:0000256" key="2">
    <source>
        <dbReference type="ARBA" id="ARBA00006285"/>
    </source>
</evidence>
<dbReference type="InterPro" id="IPR015883">
    <property type="entry name" value="Glyco_hydro_20_cat"/>
</dbReference>
<dbReference type="InterPro" id="IPR015882">
    <property type="entry name" value="HEX_bac_N"/>
</dbReference>
<feature type="domain" description="Glycoside hydrolase family 20 catalytic" evidence="7">
    <location>
        <begin position="154"/>
        <end position="498"/>
    </location>
</feature>
<evidence type="ECO:0000256" key="4">
    <source>
        <dbReference type="ARBA" id="ARBA00022801"/>
    </source>
</evidence>